<evidence type="ECO:0000259" key="4">
    <source>
        <dbReference type="PROSITE" id="PS51352"/>
    </source>
</evidence>
<dbReference type="EMBL" id="JAZGQO010000018">
    <property type="protein sequence ID" value="KAK6167382.1"/>
    <property type="molecule type" value="Genomic_DNA"/>
</dbReference>
<comment type="similarity">
    <text evidence="1">Belongs to the protein disulfide isomerase family.</text>
</comment>
<proteinExistence type="inferred from homology"/>
<dbReference type="Proteomes" id="UP001347796">
    <property type="component" value="Unassembled WGS sequence"/>
</dbReference>
<dbReference type="PROSITE" id="PS00194">
    <property type="entry name" value="THIOREDOXIN_1"/>
    <property type="match status" value="3"/>
</dbReference>
<evidence type="ECO:0000256" key="1">
    <source>
        <dbReference type="ARBA" id="ARBA00006347"/>
    </source>
</evidence>
<keyword evidence="2 3" id="KW-0732">Signal</keyword>
<accession>A0AAN8FZH7</accession>
<dbReference type="GO" id="GO:0005783">
    <property type="term" value="C:endoplasmic reticulum"/>
    <property type="evidence" value="ECO:0007669"/>
    <property type="project" value="TreeGrafter"/>
</dbReference>
<dbReference type="InterPro" id="IPR017937">
    <property type="entry name" value="Thioredoxin_CS"/>
</dbReference>
<feature type="domain" description="Thioredoxin" evidence="4">
    <location>
        <begin position="143"/>
        <end position="252"/>
    </location>
</feature>
<dbReference type="PANTHER" id="PTHR45672">
    <property type="entry name" value="PROTEIN DISULFIDE-ISOMERASE C17H9.14C-RELATED"/>
    <property type="match status" value="1"/>
</dbReference>
<comment type="caution">
    <text evidence="5">The sequence shown here is derived from an EMBL/GenBank/DDBJ whole genome shotgun (WGS) entry which is preliminary data.</text>
</comment>
<dbReference type="GO" id="GO:0006457">
    <property type="term" value="P:protein folding"/>
    <property type="evidence" value="ECO:0007669"/>
    <property type="project" value="TreeGrafter"/>
</dbReference>
<dbReference type="Pfam" id="PF00085">
    <property type="entry name" value="Thioredoxin"/>
    <property type="match status" value="3"/>
</dbReference>
<dbReference type="PANTHER" id="PTHR45672:SF3">
    <property type="entry name" value="THIOREDOXIN DOMAIN-CONTAINING PROTEIN 5"/>
    <property type="match status" value="1"/>
</dbReference>
<dbReference type="GO" id="GO:0003756">
    <property type="term" value="F:protein disulfide isomerase activity"/>
    <property type="evidence" value="ECO:0007669"/>
    <property type="project" value="TreeGrafter"/>
</dbReference>
<protein>
    <recommendedName>
        <fullName evidence="4">Thioredoxin domain-containing protein</fullName>
    </recommendedName>
</protein>
<evidence type="ECO:0000313" key="5">
    <source>
        <dbReference type="EMBL" id="KAK6167382.1"/>
    </source>
</evidence>
<dbReference type="Gene3D" id="3.40.30.10">
    <property type="entry name" value="Glutaredoxin"/>
    <property type="match status" value="3"/>
</dbReference>
<dbReference type="SUPFAM" id="SSF52833">
    <property type="entry name" value="Thioredoxin-like"/>
    <property type="match status" value="3"/>
</dbReference>
<feature type="chain" id="PRO_5043052222" description="Thioredoxin domain-containing protein" evidence="3">
    <location>
        <begin position="25"/>
        <end position="390"/>
    </location>
</feature>
<dbReference type="InterPro" id="IPR036249">
    <property type="entry name" value="Thioredoxin-like_sf"/>
</dbReference>
<dbReference type="InterPro" id="IPR051063">
    <property type="entry name" value="PDI"/>
</dbReference>
<reference evidence="5 6" key="1">
    <citation type="submission" date="2024-01" db="EMBL/GenBank/DDBJ databases">
        <title>The genome of the rayed Mediterranean limpet Patella caerulea (Linnaeus, 1758).</title>
        <authorList>
            <person name="Anh-Thu Weber A."/>
            <person name="Halstead-Nussloch G."/>
        </authorList>
    </citation>
    <scope>NUCLEOTIDE SEQUENCE [LARGE SCALE GENOMIC DNA]</scope>
    <source>
        <strain evidence="5">AATW-2023a</strain>
        <tissue evidence="5">Whole specimen</tissue>
    </source>
</reference>
<gene>
    <name evidence="5" type="ORF">SNE40_021422</name>
</gene>
<keyword evidence="6" id="KW-1185">Reference proteome</keyword>
<feature type="domain" description="Thioredoxin" evidence="4">
    <location>
        <begin position="8"/>
        <end position="137"/>
    </location>
</feature>
<dbReference type="PRINTS" id="PR00421">
    <property type="entry name" value="THIOREDOXIN"/>
</dbReference>
<dbReference type="InterPro" id="IPR013766">
    <property type="entry name" value="Thioredoxin_domain"/>
</dbReference>
<feature type="signal peptide" evidence="3">
    <location>
        <begin position="1"/>
        <end position="24"/>
    </location>
</feature>
<organism evidence="5 6">
    <name type="scientific">Patella caerulea</name>
    <name type="common">Rayed Mediterranean limpet</name>
    <dbReference type="NCBI Taxonomy" id="87958"/>
    <lineage>
        <taxon>Eukaryota</taxon>
        <taxon>Metazoa</taxon>
        <taxon>Spiralia</taxon>
        <taxon>Lophotrochozoa</taxon>
        <taxon>Mollusca</taxon>
        <taxon>Gastropoda</taxon>
        <taxon>Patellogastropoda</taxon>
        <taxon>Patelloidea</taxon>
        <taxon>Patellidae</taxon>
        <taxon>Patella</taxon>
    </lineage>
</organism>
<name>A0AAN8FZH7_PATCE</name>
<evidence type="ECO:0000256" key="3">
    <source>
        <dbReference type="SAM" id="SignalP"/>
    </source>
</evidence>
<feature type="domain" description="Thioredoxin" evidence="4">
    <location>
        <begin position="253"/>
        <end position="385"/>
    </location>
</feature>
<dbReference type="PROSITE" id="PS51352">
    <property type="entry name" value="THIOREDOXIN_2"/>
    <property type="match status" value="3"/>
</dbReference>
<evidence type="ECO:0000256" key="2">
    <source>
        <dbReference type="ARBA" id="ARBA00022729"/>
    </source>
</evidence>
<sequence>MAASSVYVLLLSLFSCIALYLADGEHGDQVKSLKADTFEEAVSSKRYFIMFYAPWCGHCKRLGPTWNELAELYNDLQDSPVVIAKVDCTEETPLCAQQDITGYPTLKYFYDSPTDYIRYKGNRDLSSFKSFLEDQHRANEEEDDPQPPEPKKHLQILEKDMDEVIKYGHYFVKFYAPWCGHCQKLAPVWDDLARTFEFNPDVNIAKIDCQEYGTVCGMHGITGYPTLIYYIDGQKVETYNGGRTHEELKEFVSRMMSVKDDEDKERTDEKIPEEIEPESEMIELSDATYDEVIAEKTVFVKFYAPWCGHCKRLAPTWLELAQIYSGRDDVIIADVDCTRYSDICKNNQIRGYPTLILLRNGVRVQEYSGSRTLDSLQSFVDSHLHDRDEL</sequence>
<dbReference type="AlphaFoldDB" id="A0AAN8FZH7"/>
<evidence type="ECO:0000313" key="6">
    <source>
        <dbReference type="Proteomes" id="UP001347796"/>
    </source>
</evidence>